<reference evidence="2 3" key="1">
    <citation type="submission" date="2018-06" db="EMBL/GenBank/DDBJ databases">
        <title>Pedobacter endophyticus sp. nov., an endophytic bacterium isolated from a leaf of Triticum aestivum.</title>
        <authorList>
            <person name="Zhang L."/>
        </authorList>
    </citation>
    <scope>NUCLEOTIDE SEQUENCE [LARGE SCALE GENOMIC DNA]</scope>
    <source>
        <strain evidence="2 3">CM134L-2</strain>
    </source>
</reference>
<dbReference type="EMBL" id="SAYW01000001">
    <property type="protein sequence ID" value="RWU09947.1"/>
    <property type="molecule type" value="Genomic_DNA"/>
</dbReference>
<keyword evidence="1" id="KW-0472">Membrane</keyword>
<keyword evidence="1" id="KW-0812">Transmembrane</keyword>
<proteinExistence type="predicted"/>
<organism evidence="2 3">
    <name type="scientific">Pedobacter chitinilyticus</name>
    <dbReference type="NCBI Taxonomy" id="2233776"/>
    <lineage>
        <taxon>Bacteria</taxon>
        <taxon>Pseudomonadati</taxon>
        <taxon>Bacteroidota</taxon>
        <taxon>Sphingobacteriia</taxon>
        <taxon>Sphingobacteriales</taxon>
        <taxon>Sphingobacteriaceae</taxon>
        <taxon>Pedobacter</taxon>
    </lineage>
</organism>
<gene>
    <name evidence="2" type="ORF">DPV69_00955</name>
</gene>
<dbReference type="AlphaFoldDB" id="A0A3S3STD1"/>
<evidence type="ECO:0000313" key="3">
    <source>
        <dbReference type="Proteomes" id="UP000284120"/>
    </source>
</evidence>
<dbReference type="Proteomes" id="UP000284120">
    <property type="component" value="Unassembled WGS sequence"/>
</dbReference>
<sequence>MYLIIYCILFSIADSIIYFSISKPNLFGKKIKISFWIFYAIIFLCHLDMIRNEQMLSFGFFLINTLLLPLLYMFLLFGKRYKNNLQDSEQLSVVGKDYVIKIVNWVIFGFLPIIIFVSQVIVLFDELI</sequence>
<keyword evidence="1" id="KW-1133">Transmembrane helix</keyword>
<dbReference type="RefSeq" id="WP_113645444.1">
    <property type="nucleotide sequence ID" value="NZ_QMHN01000001.1"/>
</dbReference>
<evidence type="ECO:0000256" key="1">
    <source>
        <dbReference type="SAM" id="Phobius"/>
    </source>
</evidence>
<feature type="transmembrane region" description="Helical" evidence="1">
    <location>
        <begin position="98"/>
        <end position="124"/>
    </location>
</feature>
<keyword evidence="3" id="KW-1185">Reference proteome</keyword>
<comment type="caution">
    <text evidence="2">The sequence shown here is derived from an EMBL/GenBank/DDBJ whole genome shotgun (WGS) entry which is preliminary data.</text>
</comment>
<evidence type="ECO:0000313" key="2">
    <source>
        <dbReference type="EMBL" id="RWU09947.1"/>
    </source>
</evidence>
<feature type="transmembrane region" description="Helical" evidence="1">
    <location>
        <begin position="31"/>
        <end position="49"/>
    </location>
</feature>
<name>A0A3S3STD1_9SPHI</name>
<feature type="transmembrane region" description="Helical" evidence="1">
    <location>
        <begin position="56"/>
        <end position="78"/>
    </location>
</feature>
<protein>
    <submittedName>
        <fullName evidence="2">Uncharacterized protein</fullName>
    </submittedName>
</protein>
<accession>A0A3S3STD1</accession>